<dbReference type="Proteomes" id="UP001472677">
    <property type="component" value="Unassembled WGS sequence"/>
</dbReference>
<comment type="caution">
    <text evidence="1">The sequence shown here is derived from an EMBL/GenBank/DDBJ whole genome shotgun (WGS) entry which is preliminary data.</text>
</comment>
<evidence type="ECO:0000313" key="2">
    <source>
        <dbReference type="Proteomes" id="UP001472677"/>
    </source>
</evidence>
<gene>
    <name evidence="1" type="ORF">V6N12_065411</name>
</gene>
<keyword evidence="2" id="KW-1185">Reference proteome</keyword>
<protein>
    <submittedName>
        <fullName evidence="1">Uncharacterized protein</fullName>
    </submittedName>
</protein>
<evidence type="ECO:0000313" key="1">
    <source>
        <dbReference type="EMBL" id="KAK8596933.1"/>
    </source>
</evidence>
<sequence length="80" mass="8495">MKGGVGGCSVVKRGPKVCVHKGGDGSAIWCLLHCPFPPRILLPVASSLLVPCHQVFLQKMDGYGARWWVVTSGHQAVVGN</sequence>
<reference evidence="1 2" key="1">
    <citation type="journal article" date="2024" name="G3 (Bethesda)">
        <title>Genome assembly of Hibiscus sabdariffa L. provides insights into metabolisms of medicinal natural products.</title>
        <authorList>
            <person name="Kim T."/>
        </authorList>
    </citation>
    <scope>NUCLEOTIDE SEQUENCE [LARGE SCALE GENOMIC DNA]</scope>
    <source>
        <strain evidence="1">TK-2024</strain>
        <tissue evidence="1">Old leaves</tissue>
    </source>
</reference>
<accession>A0ABR2G8Y9</accession>
<dbReference type="EMBL" id="JBBPBM010000002">
    <property type="protein sequence ID" value="KAK8596933.1"/>
    <property type="molecule type" value="Genomic_DNA"/>
</dbReference>
<name>A0ABR2G8Y9_9ROSI</name>
<organism evidence="1 2">
    <name type="scientific">Hibiscus sabdariffa</name>
    <name type="common">roselle</name>
    <dbReference type="NCBI Taxonomy" id="183260"/>
    <lineage>
        <taxon>Eukaryota</taxon>
        <taxon>Viridiplantae</taxon>
        <taxon>Streptophyta</taxon>
        <taxon>Embryophyta</taxon>
        <taxon>Tracheophyta</taxon>
        <taxon>Spermatophyta</taxon>
        <taxon>Magnoliopsida</taxon>
        <taxon>eudicotyledons</taxon>
        <taxon>Gunneridae</taxon>
        <taxon>Pentapetalae</taxon>
        <taxon>rosids</taxon>
        <taxon>malvids</taxon>
        <taxon>Malvales</taxon>
        <taxon>Malvaceae</taxon>
        <taxon>Malvoideae</taxon>
        <taxon>Hibiscus</taxon>
    </lineage>
</organism>
<proteinExistence type="predicted"/>